<keyword evidence="2" id="KW-1185">Reference proteome</keyword>
<accession>A0A0K0E3T8</accession>
<name>A0A0K0E3T8_STRER</name>
<proteinExistence type="predicted"/>
<reference evidence="3" key="1">
    <citation type="submission" date="2015-08" db="UniProtKB">
        <authorList>
            <consortium name="WormBaseParasite"/>
        </authorList>
    </citation>
    <scope>IDENTIFICATION</scope>
</reference>
<dbReference type="AlphaFoldDB" id="A0A0K0E3T8"/>
<dbReference type="WBParaSite" id="SSTP_0000415800.1">
    <property type="protein sequence ID" value="SSTP_0000415800.1"/>
    <property type="gene ID" value="SSTP_0000415800"/>
</dbReference>
<feature type="transmembrane region" description="Helical" evidence="1">
    <location>
        <begin position="6"/>
        <end position="23"/>
    </location>
</feature>
<dbReference type="Proteomes" id="UP000035681">
    <property type="component" value="Unplaced"/>
</dbReference>
<evidence type="ECO:0000313" key="3">
    <source>
        <dbReference type="WBParaSite" id="SSTP_0000415800.1"/>
    </source>
</evidence>
<keyword evidence="1" id="KW-0812">Transmembrane</keyword>
<evidence type="ECO:0000256" key="1">
    <source>
        <dbReference type="SAM" id="Phobius"/>
    </source>
</evidence>
<sequence>MYLNTAVYIVTLTFIIGSTFLIASDSSVQSDVQPISINSDGSNMNIDEYKNFLDKLDKRGGGRGFYRPQNIEERSGGRRFYNLQRYQKRSDVDRDDNDFGYYEPQEKRGGGRSFLPGYGALMYPNEKRIYEPYPYVFYDHMKRGGARLFRNYDNANNKYAYYYGL</sequence>
<organism evidence="3">
    <name type="scientific">Strongyloides stercoralis</name>
    <name type="common">Threadworm</name>
    <dbReference type="NCBI Taxonomy" id="6248"/>
    <lineage>
        <taxon>Eukaryota</taxon>
        <taxon>Metazoa</taxon>
        <taxon>Ecdysozoa</taxon>
        <taxon>Nematoda</taxon>
        <taxon>Chromadorea</taxon>
        <taxon>Rhabditida</taxon>
        <taxon>Tylenchina</taxon>
        <taxon>Panagrolaimomorpha</taxon>
        <taxon>Strongyloidoidea</taxon>
        <taxon>Strongyloididae</taxon>
        <taxon>Strongyloides</taxon>
    </lineage>
</organism>
<keyword evidence="1" id="KW-0472">Membrane</keyword>
<dbReference type="WBParaSite" id="TCONS_00005761.p1">
    <property type="protein sequence ID" value="TCONS_00005761.p1"/>
    <property type="gene ID" value="XLOC_004009"/>
</dbReference>
<protein>
    <submittedName>
        <fullName evidence="3">FMRFamide-related neuropeptides-like</fullName>
    </submittedName>
</protein>
<keyword evidence="1" id="KW-1133">Transmembrane helix</keyword>
<evidence type="ECO:0000313" key="2">
    <source>
        <dbReference type="Proteomes" id="UP000035681"/>
    </source>
</evidence>